<evidence type="ECO:0008006" key="7">
    <source>
        <dbReference type="Google" id="ProtNLM"/>
    </source>
</evidence>
<dbReference type="Proteomes" id="UP000626109">
    <property type="component" value="Unassembled WGS sequence"/>
</dbReference>
<gene>
    <name evidence="3" type="ORF">PGLA1383_LOCUS18165</name>
    <name evidence="4" type="ORF">PGLA2088_LOCUS46983</name>
</gene>
<feature type="signal peptide" evidence="2">
    <location>
        <begin position="1"/>
        <end position="28"/>
    </location>
</feature>
<dbReference type="InterPro" id="IPR029044">
    <property type="entry name" value="Nucleotide-diphossugar_trans"/>
</dbReference>
<name>A0A813LMV7_POLGL</name>
<evidence type="ECO:0000313" key="3">
    <source>
        <dbReference type="EMBL" id="CAE8599822.1"/>
    </source>
</evidence>
<evidence type="ECO:0000256" key="2">
    <source>
        <dbReference type="SAM" id="SignalP"/>
    </source>
</evidence>
<proteinExistence type="predicted"/>
<feature type="chain" id="PRO_5036222285" description="Glycosyltransferase 2-like domain-containing protein" evidence="2">
    <location>
        <begin position="29"/>
        <end position="544"/>
    </location>
</feature>
<feature type="compositionally biased region" description="Basic and acidic residues" evidence="1">
    <location>
        <begin position="471"/>
        <end position="483"/>
    </location>
</feature>
<sequence>MAGLMVQTAAWALLLFAMLPAWQHDAYASEDMTDDLFKWIPNMRAQRALGGSLKNISEEYRVVVVMTTIPPRMHSIEPVIDSMLAQTWPVAELYLNIPHKYNRTGEAYIIPDWLHSKTGISIVRCEDLGPGTHLLNGLRLEKDPWTFLAVVDDDHIYGHDLVETLMRAALAYPGSAVAAQGFLSVPGLLRSPEIESIQAMGYKRPRYLHDQGFATGPVLVSYLGVVYQRGFFDDSVFDYSGASEQCRYQDDMWFSAHLARKGIVRRVLGAALGVQELTNMHLGPESLTFWDDNKPRAISDDCNRALLSQHPQIWAYRRRVVLALGGLPPPPPLESQTAVSKEWRSAMDAVKRMSRLPDLTYLCTEGWTGKVQEDSSEMIGGSSRRSTGASFSLDGVLVTGSDACKPHEAEPRVGQLISDPLQWEGDPHTVIVLGSLSDLTSNDADNIWAAADCAAEMFRVSQEEAAADDSGELRGREGSGQKDADVMGVEMSSSLFRSRSRIFGVGDIGLQRGDPDAGERTWPFCRLGGFTAVSVGSFSQTHRR</sequence>
<dbReference type="OrthoDB" id="414863at2759"/>
<evidence type="ECO:0000313" key="5">
    <source>
        <dbReference type="Proteomes" id="UP000626109"/>
    </source>
</evidence>
<evidence type="ECO:0000313" key="4">
    <source>
        <dbReference type="EMBL" id="CAE8733769.1"/>
    </source>
</evidence>
<protein>
    <recommendedName>
        <fullName evidence="7">Glycosyltransferase 2-like domain-containing protein</fullName>
    </recommendedName>
</protein>
<feature type="region of interest" description="Disordered" evidence="1">
    <location>
        <begin position="464"/>
        <end position="483"/>
    </location>
</feature>
<dbReference type="AlphaFoldDB" id="A0A813LMV7"/>
<dbReference type="EMBL" id="CAJNNW010036378">
    <property type="protein sequence ID" value="CAE8733769.1"/>
    <property type="molecule type" value="Genomic_DNA"/>
</dbReference>
<evidence type="ECO:0000256" key="1">
    <source>
        <dbReference type="SAM" id="MobiDB-lite"/>
    </source>
</evidence>
<dbReference type="SUPFAM" id="SSF53448">
    <property type="entry name" value="Nucleotide-diphospho-sugar transferases"/>
    <property type="match status" value="1"/>
</dbReference>
<reference evidence="4" key="1">
    <citation type="submission" date="2021-02" db="EMBL/GenBank/DDBJ databases">
        <authorList>
            <person name="Dougan E. K."/>
            <person name="Rhodes N."/>
            <person name="Thang M."/>
            <person name="Chan C."/>
        </authorList>
    </citation>
    <scope>NUCLEOTIDE SEQUENCE</scope>
</reference>
<evidence type="ECO:0000313" key="6">
    <source>
        <dbReference type="Proteomes" id="UP000654075"/>
    </source>
</evidence>
<dbReference type="Proteomes" id="UP000654075">
    <property type="component" value="Unassembled WGS sequence"/>
</dbReference>
<organism evidence="4 5">
    <name type="scientific">Polarella glacialis</name>
    <name type="common">Dinoflagellate</name>
    <dbReference type="NCBI Taxonomy" id="89957"/>
    <lineage>
        <taxon>Eukaryota</taxon>
        <taxon>Sar</taxon>
        <taxon>Alveolata</taxon>
        <taxon>Dinophyceae</taxon>
        <taxon>Suessiales</taxon>
        <taxon>Suessiaceae</taxon>
        <taxon>Polarella</taxon>
    </lineage>
</organism>
<keyword evidence="2" id="KW-0732">Signal</keyword>
<dbReference type="CDD" id="cd00761">
    <property type="entry name" value="Glyco_tranf_GTA_type"/>
    <property type="match status" value="1"/>
</dbReference>
<comment type="caution">
    <text evidence="4">The sequence shown here is derived from an EMBL/GenBank/DDBJ whole genome shotgun (WGS) entry which is preliminary data.</text>
</comment>
<accession>A0A813LMV7</accession>
<dbReference type="EMBL" id="CAJNNV010011518">
    <property type="protein sequence ID" value="CAE8599822.1"/>
    <property type="molecule type" value="Genomic_DNA"/>
</dbReference>
<keyword evidence="6" id="KW-1185">Reference proteome</keyword>